<keyword evidence="3" id="KW-1185">Reference proteome</keyword>
<name>A0A364K7J0_9BACL</name>
<dbReference type="Proteomes" id="UP000251213">
    <property type="component" value="Unassembled WGS sequence"/>
</dbReference>
<reference evidence="2 3" key="2">
    <citation type="submission" date="2018-06" db="EMBL/GenBank/DDBJ databases">
        <authorList>
            <person name="Zhirakovskaya E."/>
        </authorList>
    </citation>
    <scope>NUCLEOTIDE SEQUENCE [LARGE SCALE GENOMIC DNA]</scope>
    <source>
        <strain evidence="2 3">FBKL4.011</strain>
    </source>
</reference>
<dbReference type="AlphaFoldDB" id="A0A364K7J0"/>
<evidence type="ECO:0000259" key="1">
    <source>
        <dbReference type="Pfam" id="PF02698"/>
    </source>
</evidence>
<dbReference type="EMBL" id="QJKK01000002">
    <property type="protein sequence ID" value="RAL26170.1"/>
    <property type="molecule type" value="Genomic_DNA"/>
</dbReference>
<dbReference type="GO" id="GO:0005886">
    <property type="term" value="C:plasma membrane"/>
    <property type="evidence" value="ECO:0007669"/>
    <property type="project" value="TreeGrafter"/>
</dbReference>
<protein>
    <submittedName>
        <fullName evidence="2">YdcF family protein</fullName>
    </submittedName>
</protein>
<reference evidence="2 3" key="1">
    <citation type="submission" date="2018-06" db="EMBL/GenBank/DDBJ databases">
        <title>Thermoflavimicrobium daqus sp. nov., a thermophilic microbe isolated from Moutai-flavour Daqu.</title>
        <authorList>
            <person name="Wang X."/>
            <person name="Zhou H."/>
        </authorList>
    </citation>
    <scope>NUCLEOTIDE SEQUENCE [LARGE SCALE GENOMIC DNA]</scope>
    <source>
        <strain evidence="2 3">FBKL4.011</strain>
    </source>
</reference>
<evidence type="ECO:0000313" key="3">
    <source>
        <dbReference type="Proteomes" id="UP000251213"/>
    </source>
</evidence>
<dbReference type="Gene3D" id="3.40.50.620">
    <property type="entry name" value="HUPs"/>
    <property type="match status" value="1"/>
</dbReference>
<dbReference type="Pfam" id="PF02698">
    <property type="entry name" value="DUF218"/>
    <property type="match status" value="1"/>
</dbReference>
<accession>A0A364K7J0</accession>
<dbReference type="InterPro" id="IPR003848">
    <property type="entry name" value="DUF218"/>
</dbReference>
<dbReference type="PANTHER" id="PTHR30336">
    <property type="entry name" value="INNER MEMBRANE PROTEIN, PROBABLE PERMEASE"/>
    <property type="match status" value="1"/>
</dbReference>
<gene>
    <name evidence="2" type="ORF">DL897_04010</name>
</gene>
<dbReference type="CDD" id="cd06259">
    <property type="entry name" value="YdcF-like"/>
    <property type="match status" value="1"/>
</dbReference>
<organism evidence="2 3">
    <name type="scientific">Thermoflavimicrobium daqui</name>
    <dbReference type="NCBI Taxonomy" id="2137476"/>
    <lineage>
        <taxon>Bacteria</taxon>
        <taxon>Bacillati</taxon>
        <taxon>Bacillota</taxon>
        <taxon>Bacilli</taxon>
        <taxon>Bacillales</taxon>
        <taxon>Thermoactinomycetaceae</taxon>
        <taxon>Thermoflavimicrobium</taxon>
    </lineage>
</organism>
<proteinExistence type="predicted"/>
<dbReference type="InterPro" id="IPR051599">
    <property type="entry name" value="Cell_Envelope_Assoc"/>
</dbReference>
<feature type="domain" description="DUF218" evidence="1">
    <location>
        <begin position="40"/>
        <end position="173"/>
    </location>
</feature>
<comment type="caution">
    <text evidence="2">The sequence shown here is derived from an EMBL/GenBank/DDBJ whole genome shotgun (WGS) entry which is preliminary data.</text>
</comment>
<sequence length="209" mass="24050">MSIPKQPTVPPLSKQEIKIITDLTFLQPADFPQLESYDLLFVFGGSHPEIWQTVAKAYHEGKAKQLLITGGYMPGKKRPDSWIYGTTPEAHVIQMKLIELGVKKEQIIIEDRSTNSLENVRYAKEIFDFDTIQTMLFASKAFASGRQYRTLKKYLPDHVLLSPLLVHSTLQNKKVTRDDWMKETSHRSIVYGEYLRIYEYGKKGDIALL</sequence>
<dbReference type="RefSeq" id="WP_113657855.1">
    <property type="nucleotide sequence ID" value="NZ_KZ845664.1"/>
</dbReference>
<evidence type="ECO:0000313" key="2">
    <source>
        <dbReference type="EMBL" id="RAL26170.1"/>
    </source>
</evidence>
<dbReference type="PANTHER" id="PTHR30336:SF20">
    <property type="entry name" value="DUF218 DOMAIN-CONTAINING PROTEIN"/>
    <property type="match status" value="1"/>
</dbReference>
<dbReference type="InterPro" id="IPR014729">
    <property type="entry name" value="Rossmann-like_a/b/a_fold"/>
</dbReference>
<dbReference type="OrthoDB" id="9782395at2"/>